<dbReference type="EMBL" id="CAWUPB010001199">
    <property type="protein sequence ID" value="CAK7357451.1"/>
    <property type="molecule type" value="Genomic_DNA"/>
</dbReference>
<dbReference type="GO" id="GO:0046294">
    <property type="term" value="P:formaldehyde catabolic process"/>
    <property type="evidence" value="ECO:0007669"/>
    <property type="project" value="TreeGrafter"/>
</dbReference>
<dbReference type="InterPro" id="IPR011032">
    <property type="entry name" value="GroES-like_sf"/>
</dbReference>
<dbReference type="Gene3D" id="3.90.180.10">
    <property type="entry name" value="Medium-chain alcohol dehydrogenases, catalytic domain"/>
    <property type="match status" value="1"/>
</dbReference>
<dbReference type="PANTHER" id="PTHR43880">
    <property type="entry name" value="ALCOHOL DEHYDROGENASE"/>
    <property type="match status" value="1"/>
</dbReference>
<proteinExistence type="predicted"/>
<organism evidence="4 5">
    <name type="scientific">Dovyalis caffra</name>
    <dbReference type="NCBI Taxonomy" id="77055"/>
    <lineage>
        <taxon>Eukaryota</taxon>
        <taxon>Viridiplantae</taxon>
        <taxon>Streptophyta</taxon>
        <taxon>Embryophyta</taxon>
        <taxon>Tracheophyta</taxon>
        <taxon>Spermatophyta</taxon>
        <taxon>Magnoliopsida</taxon>
        <taxon>eudicotyledons</taxon>
        <taxon>Gunneridae</taxon>
        <taxon>Pentapetalae</taxon>
        <taxon>rosids</taxon>
        <taxon>fabids</taxon>
        <taxon>Malpighiales</taxon>
        <taxon>Salicaceae</taxon>
        <taxon>Flacourtieae</taxon>
        <taxon>Dovyalis</taxon>
    </lineage>
</organism>
<sequence>MELFDGRSIIGTTFGDFKGKSQLHELARACTNGDVNLDEFITHELPFEKINEAFKLLSDGKALRCLLHI</sequence>
<dbReference type="SUPFAM" id="SSF50129">
    <property type="entry name" value="GroES-like"/>
    <property type="match status" value="1"/>
</dbReference>
<keyword evidence="2" id="KW-0479">Metal-binding</keyword>
<comment type="subunit">
    <text evidence="1">Homodimer.</text>
</comment>
<accession>A0AAV1SXI9</accession>
<reference evidence="4 5" key="1">
    <citation type="submission" date="2024-01" db="EMBL/GenBank/DDBJ databases">
        <authorList>
            <person name="Waweru B."/>
        </authorList>
    </citation>
    <scope>NUCLEOTIDE SEQUENCE [LARGE SCALE GENOMIC DNA]</scope>
</reference>
<evidence type="ECO:0000256" key="2">
    <source>
        <dbReference type="ARBA" id="ARBA00022723"/>
    </source>
</evidence>
<evidence type="ECO:0000256" key="1">
    <source>
        <dbReference type="ARBA" id="ARBA00011738"/>
    </source>
</evidence>
<gene>
    <name evidence="4" type="ORF">DCAF_LOCUS27740</name>
</gene>
<evidence type="ECO:0000313" key="5">
    <source>
        <dbReference type="Proteomes" id="UP001314170"/>
    </source>
</evidence>
<evidence type="ECO:0000256" key="3">
    <source>
        <dbReference type="ARBA" id="ARBA00022833"/>
    </source>
</evidence>
<dbReference type="GO" id="GO:0008270">
    <property type="term" value="F:zinc ion binding"/>
    <property type="evidence" value="ECO:0007669"/>
    <property type="project" value="TreeGrafter"/>
</dbReference>
<dbReference type="Proteomes" id="UP001314170">
    <property type="component" value="Unassembled WGS sequence"/>
</dbReference>
<dbReference type="PANTHER" id="PTHR43880:SF56">
    <property type="entry name" value="ALCOHOL DEHYDROGENASE-LIKE 4"/>
    <property type="match status" value="1"/>
</dbReference>
<dbReference type="GO" id="GO:0005829">
    <property type="term" value="C:cytosol"/>
    <property type="evidence" value="ECO:0007669"/>
    <property type="project" value="TreeGrafter"/>
</dbReference>
<name>A0AAV1SXI9_9ROSI</name>
<evidence type="ECO:0000313" key="4">
    <source>
        <dbReference type="EMBL" id="CAK7357451.1"/>
    </source>
</evidence>
<evidence type="ECO:0008006" key="6">
    <source>
        <dbReference type="Google" id="ProtNLM"/>
    </source>
</evidence>
<protein>
    <recommendedName>
        <fullName evidence="6">Alcohol dehydrogenase</fullName>
    </recommendedName>
</protein>
<dbReference type="Gene3D" id="3.40.50.720">
    <property type="entry name" value="NAD(P)-binding Rossmann-like Domain"/>
    <property type="match status" value="1"/>
</dbReference>
<dbReference type="GO" id="GO:0051903">
    <property type="term" value="F:S-(hydroxymethyl)glutathione dehydrogenase [NAD(P)+] activity"/>
    <property type="evidence" value="ECO:0007669"/>
    <property type="project" value="TreeGrafter"/>
</dbReference>
<comment type="caution">
    <text evidence="4">The sequence shown here is derived from an EMBL/GenBank/DDBJ whole genome shotgun (WGS) entry which is preliminary data.</text>
</comment>
<keyword evidence="5" id="KW-1185">Reference proteome</keyword>
<keyword evidence="3" id="KW-0862">Zinc</keyword>
<dbReference type="AlphaFoldDB" id="A0AAV1SXI9"/>